<dbReference type="OrthoDB" id="10321056at2759"/>
<keyword evidence="1" id="KW-1133">Transmembrane helix</keyword>
<accession>A0A1Q9EST6</accession>
<sequence>MSISKVSMVVAGIVVVTFVVVIIITIIVIVVGIAIFAIIIIIIVEVIAKIITASVIIIFLIIIIIIIINIVVMLVLVVNIINKISIVCDPHRVGITEEGVMEAVEKICLRRREHIERYRSLAVQLSVFATGVSRAAGSVPSTHTDDQSAKMPSMSAEPEFFFPLLISALSEKFMEKTKILRQHFLDMLHSSTNDAPVPHRMATLKRVALVIAGHEAVYVRVDNEHQSERFRRFESGGWHRKNNSLYNHYQDGRFVRNLIGDLMGSPEEKWSVVVDRACGFLPCACGIEAFKQVKHRHIAAHYFCKLRNQAGI</sequence>
<comment type="caution">
    <text evidence="2">The sequence shown here is derived from an EMBL/GenBank/DDBJ whole genome shotgun (WGS) entry which is preliminary data.</text>
</comment>
<feature type="transmembrane region" description="Helical" evidence="1">
    <location>
        <begin position="12"/>
        <end position="44"/>
    </location>
</feature>
<feature type="transmembrane region" description="Helical" evidence="1">
    <location>
        <begin position="50"/>
        <end position="77"/>
    </location>
</feature>
<keyword evidence="3" id="KW-1185">Reference proteome</keyword>
<protein>
    <submittedName>
        <fullName evidence="2">Uncharacterized protein</fullName>
    </submittedName>
</protein>
<organism evidence="2 3">
    <name type="scientific">Symbiodinium microadriaticum</name>
    <name type="common">Dinoflagellate</name>
    <name type="synonym">Zooxanthella microadriatica</name>
    <dbReference type="NCBI Taxonomy" id="2951"/>
    <lineage>
        <taxon>Eukaryota</taxon>
        <taxon>Sar</taxon>
        <taxon>Alveolata</taxon>
        <taxon>Dinophyceae</taxon>
        <taxon>Suessiales</taxon>
        <taxon>Symbiodiniaceae</taxon>
        <taxon>Symbiodinium</taxon>
    </lineage>
</organism>
<name>A0A1Q9EST6_SYMMI</name>
<keyword evidence="1" id="KW-0472">Membrane</keyword>
<keyword evidence="1" id="KW-0812">Transmembrane</keyword>
<evidence type="ECO:0000313" key="3">
    <source>
        <dbReference type="Proteomes" id="UP000186817"/>
    </source>
</evidence>
<dbReference type="AlphaFoldDB" id="A0A1Q9EST6"/>
<gene>
    <name evidence="2" type="ORF">AK812_SmicGene5820</name>
</gene>
<reference evidence="2 3" key="1">
    <citation type="submission" date="2016-02" db="EMBL/GenBank/DDBJ databases">
        <title>Genome analysis of coral dinoflagellate symbionts highlights evolutionary adaptations to a symbiotic lifestyle.</title>
        <authorList>
            <person name="Aranda M."/>
            <person name="Li Y."/>
            <person name="Liew Y.J."/>
            <person name="Baumgarten S."/>
            <person name="Simakov O."/>
            <person name="Wilson M."/>
            <person name="Piel J."/>
            <person name="Ashoor H."/>
            <person name="Bougouffa S."/>
            <person name="Bajic V.B."/>
            <person name="Ryu T."/>
            <person name="Ravasi T."/>
            <person name="Bayer T."/>
            <person name="Micklem G."/>
            <person name="Kim H."/>
            <person name="Bhak J."/>
            <person name="Lajeunesse T.C."/>
            <person name="Voolstra C.R."/>
        </authorList>
    </citation>
    <scope>NUCLEOTIDE SEQUENCE [LARGE SCALE GENOMIC DNA]</scope>
    <source>
        <strain evidence="2 3">CCMP2467</strain>
    </source>
</reference>
<dbReference type="Proteomes" id="UP000186817">
    <property type="component" value="Unassembled WGS sequence"/>
</dbReference>
<dbReference type="EMBL" id="LSRX01000077">
    <property type="protein sequence ID" value="OLQ10475.1"/>
    <property type="molecule type" value="Genomic_DNA"/>
</dbReference>
<evidence type="ECO:0000256" key="1">
    <source>
        <dbReference type="SAM" id="Phobius"/>
    </source>
</evidence>
<evidence type="ECO:0000313" key="2">
    <source>
        <dbReference type="EMBL" id="OLQ10475.1"/>
    </source>
</evidence>
<proteinExistence type="predicted"/>